<evidence type="ECO:0000313" key="1">
    <source>
        <dbReference type="EMBL" id="TFK73062.1"/>
    </source>
</evidence>
<accession>A0ACD3B5W0</accession>
<proteinExistence type="predicted"/>
<organism evidence="1 2">
    <name type="scientific">Pluteus cervinus</name>
    <dbReference type="NCBI Taxonomy" id="181527"/>
    <lineage>
        <taxon>Eukaryota</taxon>
        <taxon>Fungi</taxon>
        <taxon>Dikarya</taxon>
        <taxon>Basidiomycota</taxon>
        <taxon>Agaricomycotina</taxon>
        <taxon>Agaricomycetes</taxon>
        <taxon>Agaricomycetidae</taxon>
        <taxon>Agaricales</taxon>
        <taxon>Pluteineae</taxon>
        <taxon>Pluteaceae</taxon>
        <taxon>Pluteus</taxon>
    </lineage>
</organism>
<sequence>MSAATSSPYPAAGLSLDNTLGAAFVGVIFASILFGVTNLQVFIYFHQYPKDSRFQKASVATLWVLDAAHLALIVHGVYHYAVAGFGDFSGLDNAVWSLKVQSPVTVLTIVMVQCLYVHRIWILGQDAHRWLSYLAAFIVVCGSSVGVALAYESMILQRFSQLESMGWAIIAGFAIATFIDFIISAIVCFYLQRGRSGFSETDSKIVILMRYIAASGLATSLCSMGGLIAFVLSPRTFLFFGLEFLVEKLYVNSFLAMLNARNSIRNTRLSISDIIDIEAALASRRITIPSDVLQAALKDLNKNVQGDIISTSPINANTRPSFPQIPSRSTAKHLSLPVMSSNVPFSSSPTCSRL</sequence>
<evidence type="ECO:0000313" key="2">
    <source>
        <dbReference type="Proteomes" id="UP000308600"/>
    </source>
</evidence>
<keyword evidence="2" id="KW-1185">Reference proteome</keyword>
<dbReference type="EMBL" id="ML208279">
    <property type="protein sequence ID" value="TFK73062.1"/>
    <property type="molecule type" value="Genomic_DNA"/>
</dbReference>
<protein>
    <submittedName>
        <fullName evidence="1">Uncharacterized protein</fullName>
    </submittedName>
</protein>
<gene>
    <name evidence="1" type="ORF">BDN72DRAFT_835395</name>
</gene>
<reference evidence="1 2" key="1">
    <citation type="journal article" date="2019" name="Nat. Ecol. Evol.">
        <title>Megaphylogeny resolves global patterns of mushroom evolution.</title>
        <authorList>
            <person name="Varga T."/>
            <person name="Krizsan K."/>
            <person name="Foldi C."/>
            <person name="Dima B."/>
            <person name="Sanchez-Garcia M."/>
            <person name="Sanchez-Ramirez S."/>
            <person name="Szollosi G.J."/>
            <person name="Szarkandi J.G."/>
            <person name="Papp V."/>
            <person name="Albert L."/>
            <person name="Andreopoulos W."/>
            <person name="Angelini C."/>
            <person name="Antonin V."/>
            <person name="Barry K.W."/>
            <person name="Bougher N.L."/>
            <person name="Buchanan P."/>
            <person name="Buyck B."/>
            <person name="Bense V."/>
            <person name="Catcheside P."/>
            <person name="Chovatia M."/>
            <person name="Cooper J."/>
            <person name="Damon W."/>
            <person name="Desjardin D."/>
            <person name="Finy P."/>
            <person name="Geml J."/>
            <person name="Haridas S."/>
            <person name="Hughes K."/>
            <person name="Justo A."/>
            <person name="Karasinski D."/>
            <person name="Kautmanova I."/>
            <person name="Kiss B."/>
            <person name="Kocsube S."/>
            <person name="Kotiranta H."/>
            <person name="LaButti K.M."/>
            <person name="Lechner B.E."/>
            <person name="Liimatainen K."/>
            <person name="Lipzen A."/>
            <person name="Lukacs Z."/>
            <person name="Mihaltcheva S."/>
            <person name="Morgado L.N."/>
            <person name="Niskanen T."/>
            <person name="Noordeloos M.E."/>
            <person name="Ohm R.A."/>
            <person name="Ortiz-Santana B."/>
            <person name="Ovrebo C."/>
            <person name="Racz N."/>
            <person name="Riley R."/>
            <person name="Savchenko A."/>
            <person name="Shiryaev A."/>
            <person name="Soop K."/>
            <person name="Spirin V."/>
            <person name="Szebenyi C."/>
            <person name="Tomsovsky M."/>
            <person name="Tulloss R.E."/>
            <person name="Uehling J."/>
            <person name="Grigoriev I.V."/>
            <person name="Vagvolgyi C."/>
            <person name="Papp T."/>
            <person name="Martin F.M."/>
            <person name="Miettinen O."/>
            <person name="Hibbett D.S."/>
            <person name="Nagy L.G."/>
        </authorList>
    </citation>
    <scope>NUCLEOTIDE SEQUENCE [LARGE SCALE GENOMIC DNA]</scope>
    <source>
        <strain evidence="1 2">NL-1719</strain>
    </source>
</reference>
<dbReference type="Proteomes" id="UP000308600">
    <property type="component" value="Unassembled WGS sequence"/>
</dbReference>
<name>A0ACD3B5W0_9AGAR</name>